<protein>
    <submittedName>
        <fullName evidence="1">Uncharacterized protein</fullName>
    </submittedName>
</protein>
<dbReference type="AlphaFoldDB" id="A0A162IZZ3"/>
<dbReference type="EMBL" id="LVEA01000029">
    <property type="protein sequence ID" value="KYL04786.1"/>
    <property type="molecule type" value="Genomic_DNA"/>
</dbReference>
<organism evidence="1 2">
    <name type="scientific">Fusobacterium necrophorum subsp. funduliforme</name>
    <dbReference type="NCBI Taxonomy" id="143387"/>
    <lineage>
        <taxon>Bacteria</taxon>
        <taxon>Fusobacteriati</taxon>
        <taxon>Fusobacteriota</taxon>
        <taxon>Fusobacteriia</taxon>
        <taxon>Fusobacteriales</taxon>
        <taxon>Fusobacteriaceae</taxon>
        <taxon>Fusobacterium</taxon>
    </lineage>
</organism>
<comment type="caution">
    <text evidence="1">The sequence shown here is derived from an EMBL/GenBank/DDBJ whole genome shotgun (WGS) entry which is preliminary data.</text>
</comment>
<dbReference type="RefSeq" id="WP_062623726.1">
    <property type="nucleotide sequence ID" value="NZ_CAXOUE010000018.1"/>
</dbReference>
<proteinExistence type="predicted"/>
<gene>
    <name evidence="1" type="ORF">A2J07_10355</name>
</gene>
<dbReference type="Proteomes" id="UP000075816">
    <property type="component" value="Unassembled WGS sequence"/>
</dbReference>
<name>A0A162IZZ3_9FUSO</name>
<reference evidence="1 2" key="1">
    <citation type="submission" date="2016-03" db="EMBL/GenBank/DDBJ databases">
        <title>Comparative genomics of human isolates of Fusobacterium necrophorum.</title>
        <authorList>
            <person name="Jensen A."/>
            <person name="Bank S."/>
            <person name="Andersen P.S."/>
            <person name="Kristensen L.H."/>
            <person name="Prag J."/>
        </authorList>
    </citation>
    <scope>NUCLEOTIDE SEQUENCE [LARGE SCALE GENOMIC DNA]</scope>
    <source>
        <strain evidence="1 2">LS_1264</strain>
    </source>
</reference>
<evidence type="ECO:0000313" key="1">
    <source>
        <dbReference type="EMBL" id="KYL04786.1"/>
    </source>
</evidence>
<dbReference type="GeneID" id="75076589"/>
<evidence type="ECO:0000313" key="2">
    <source>
        <dbReference type="Proteomes" id="UP000075816"/>
    </source>
</evidence>
<sequence>MKQSKLFENTSHYKTMRERAFESDLGCNATLIGFIWELNDQIAERWRDVSMLLAINNPKNNIKMTKGLTKIASDLRRIADELESYTKEKEPKCVEGVIE</sequence>
<dbReference type="KEGG" id="fnf:BSQ88_07835"/>
<accession>A0A162IZZ3</accession>